<sequence length="699" mass="79927">MSGKSIDKMVVNELKQELSNRGLSTKGLKAELQKRLKDAIDQEGSSSAQTQGETEETAQKESSEPNKSETETSTHLNHVEGGLKAAITNENTSEEAKEKVQAKLDAIQNDKEVGEKKASETGASVPAPSTPASDDTQKKAEASEEKKSNEKKPDEKVEEKKEQAAKSEQKKDEKKEESAPQKSEEPAETKPIKEETTPMETEENRKRKIDTTTKPAEKSATEKKPKFEEKREVPPSKFPTSSILYITNFVRPFTKQAVETLLGATGKVSEWSMDGIKSKAYVIYSTEAEATATREALHNLVWPPNNRSKLNVEYSTKNEAQQFIKANSPTTSQPTPAPSTTSKRERNTDEISDRKRQASPQRERPAKKGGKIFLECSEADDRTVDPVKTLDDIFKKTNAKPHIYYLPLTEEEVKAKYGNAQEKEEPKVEADATVTLNEETKHENGSLLLLFRRLHHFYTREHLATYYRSFQKLYIMRTSHRIMEAHEIQDLILGFVFGDDLRKPSYTQQRCGCKMTAGITWRRSQIDDAIRKTVERVRAHKCKSLDRLRAWKNIRQCSSRLRHVADRLYTFDAFHYLDAVFRSDPSAVRFFLARHEIDANIPIALLYSCWRGDEMMAELLLSNARVTVWRSSIIHFDPWVVSTSMRMKKILDRHVPLTKKGQCQNCYSNLLTKVVQYLNRHHKKLSYDNIMYSRDRGWT</sequence>
<name>A0A2P6NH62_9EUKA</name>
<dbReference type="Gene3D" id="1.10.720.30">
    <property type="entry name" value="SAP domain"/>
    <property type="match status" value="1"/>
</dbReference>
<dbReference type="InterPro" id="IPR036361">
    <property type="entry name" value="SAP_dom_sf"/>
</dbReference>
<proteinExistence type="predicted"/>
<dbReference type="InterPro" id="IPR034257">
    <property type="entry name" value="Acinus_RRM"/>
</dbReference>
<dbReference type="Proteomes" id="UP000241769">
    <property type="component" value="Unassembled WGS sequence"/>
</dbReference>
<dbReference type="EMBL" id="MDYQ01000085">
    <property type="protein sequence ID" value="PRP83289.1"/>
    <property type="molecule type" value="Genomic_DNA"/>
</dbReference>
<evidence type="ECO:0000313" key="4">
    <source>
        <dbReference type="Proteomes" id="UP000241769"/>
    </source>
</evidence>
<accession>A0A2P6NH62</accession>
<dbReference type="PANTHER" id="PTHR47031:SF3">
    <property type="entry name" value="SAP DOMAIN-CONTAINING PROTEIN"/>
    <property type="match status" value="1"/>
</dbReference>
<evidence type="ECO:0000256" key="1">
    <source>
        <dbReference type="SAM" id="MobiDB-lite"/>
    </source>
</evidence>
<dbReference type="InterPro" id="IPR018824">
    <property type="entry name" value="Conidiation-specific_6"/>
</dbReference>
<dbReference type="SUPFAM" id="SSF54928">
    <property type="entry name" value="RNA-binding domain, RBD"/>
    <property type="match status" value="1"/>
</dbReference>
<dbReference type="SMART" id="SM00513">
    <property type="entry name" value="SAP"/>
    <property type="match status" value="1"/>
</dbReference>
<feature type="region of interest" description="Disordered" evidence="1">
    <location>
        <begin position="323"/>
        <end position="370"/>
    </location>
</feature>
<feature type="region of interest" description="Disordered" evidence="1">
    <location>
        <begin position="34"/>
        <end position="238"/>
    </location>
</feature>
<dbReference type="Pfam" id="PF02037">
    <property type="entry name" value="SAP"/>
    <property type="match status" value="1"/>
</dbReference>
<dbReference type="AlphaFoldDB" id="A0A2P6NH62"/>
<dbReference type="CDD" id="cd12432">
    <property type="entry name" value="RRM_ACINU"/>
    <property type="match status" value="1"/>
</dbReference>
<dbReference type="OrthoDB" id="5348404at2759"/>
<feature type="compositionally biased region" description="Basic and acidic residues" evidence="1">
    <location>
        <begin position="342"/>
        <end position="366"/>
    </location>
</feature>
<feature type="compositionally biased region" description="Polar residues" evidence="1">
    <location>
        <begin position="43"/>
        <end position="52"/>
    </location>
</feature>
<protein>
    <recommendedName>
        <fullName evidence="2">SAP domain-containing protein</fullName>
    </recommendedName>
</protein>
<evidence type="ECO:0000313" key="3">
    <source>
        <dbReference type="EMBL" id="PRP83289.1"/>
    </source>
</evidence>
<dbReference type="SUPFAM" id="SSF68906">
    <property type="entry name" value="SAP domain"/>
    <property type="match status" value="1"/>
</dbReference>
<feature type="compositionally biased region" description="Basic and acidic residues" evidence="1">
    <location>
        <begin position="57"/>
        <end position="72"/>
    </location>
</feature>
<dbReference type="InterPro" id="IPR032552">
    <property type="entry name" value="RSB_motif"/>
</dbReference>
<comment type="caution">
    <text evidence="3">The sequence shown here is derived from an EMBL/GenBank/DDBJ whole genome shotgun (WGS) entry which is preliminary data.</text>
</comment>
<dbReference type="PANTHER" id="PTHR47031">
    <property type="entry name" value="SAP DNA-BINDING DOMAIN-CONTAINING PROTEIN"/>
    <property type="match status" value="1"/>
</dbReference>
<evidence type="ECO:0000259" key="2">
    <source>
        <dbReference type="PROSITE" id="PS50800"/>
    </source>
</evidence>
<dbReference type="InterPro" id="IPR012677">
    <property type="entry name" value="Nucleotide-bd_a/b_plait_sf"/>
</dbReference>
<organism evidence="3 4">
    <name type="scientific">Planoprotostelium fungivorum</name>
    <dbReference type="NCBI Taxonomy" id="1890364"/>
    <lineage>
        <taxon>Eukaryota</taxon>
        <taxon>Amoebozoa</taxon>
        <taxon>Evosea</taxon>
        <taxon>Variosea</taxon>
        <taxon>Cavosteliida</taxon>
        <taxon>Cavosteliaceae</taxon>
        <taxon>Planoprotostelium</taxon>
    </lineage>
</organism>
<feature type="compositionally biased region" description="Basic and acidic residues" evidence="1">
    <location>
        <begin position="135"/>
        <end position="234"/>
    </location>
</feature>
<feature type="domain" description="SAP" evidence="2">
    <location>
        <begin position="6"/>
        <end position="40"/>
    </location>
</feature>
<dbReference type="STRING" id="1890364.A0A2P6NH62"/>
<gene>
    <name evidence="3" type="ORF">PROFUN_09501</name>
</gene>
<dbReference type="Pfam" id="PF10346">
    <property type="entry name" value="Con-6"/>
    <property type="match status" value="1"/>
</dbReference>
<feature type="compositionally biased region" description="Basic and acidic residues" evidence="1">
    <location>
        <begin position="94"/>
        <end position="119"/>
    </location>
</feature>
<keyword evidence="4" id="KW-1185">Reference proteome</keyword>
<dbReference type="InterPro" id="IPR035979">
    <property type="entry name" value="RBD_domain_sf"/>
</dbReference>
<dbReference type="GO" id="GO:0003676">
    <property type="term" value="F:nucleic acid binding"/>
    <property type="evidence" value="ECO:0007669"/>
    <property type="project" value="InterPro"/>
</dbReference>
<dbReference type="Gene3D" id="3.30.70.330">
    <property type="match status" value="1"/>
</dbReference>
<reference evidence="3 4" key="1">
    <citation type="journal article" date="2018" name="Genome Biol. Evol.">
        <title>Multiple Roots of Fruiting Body Formation in Amoebozoa.</title>
        <authorList>
            <person name="Hillmann F."/>
            <person name="Forbes G."/>
            <person name="Novohradska S."/>
            <person name="Ferling I."/>
            <person name="Riege K."/>
            <person name="Groth M."/>
            <person name="Westermann M."/>
            <person name="Marz M."/>
            <person name="Spaller T."/>
            <person name="Winckler T."/>
            <person name="Schaap P."/>
            <person name="Glockner G."/>
        </authorList>
    </citation>
    <scope>NUCLEOTIDE SEQUENCE [LARGE SCALE GENOMIC DNA]</scope>
    <source>
        <strain evidence="3 4">Jena</strain>
    </source>
</reference>
<feature type="compositionally biased region" description="Low complexity" evidence="1">
    <location>
        <begin position="328"/>
        <end position="341"/>
    </location>
</feature>
<dbReference type="Pfam" id="PF16294">
    <property type="entry name" value="RSB_motif"/>
    <property type="match status" value="1"/>
</dbReference>
<dbReference type="InterPro" id="IPR003034">
    <property type="entry name" value="SAP_dom"/>
</dbReference>
<dbReference type="InParanoid" id="A0A2P6NH62"/>
<dbReference type="PROSITE" id="PS50800">
    <property type="entry name" value="SAP"/>
    <property type="match status" value="1"/>
</dbReference>